<comment type="subcellular location">
    <subcellularLocation>
        <location evidence="1">Cytoplasm</location>
        <location evidence="1">Cytoskeleton</location>
    </subcellularLocation>
</comment>
<keyword evidence="9 11" id="KW-0505">Motor protein</keyword>
<keyword evidence="10" id="KW-0206">Cytoskeleton</keyword>
<evidence type="ECO:0000256" key="8">
    <source>
        <dbReference type="ARBA" id="ARBA00023054"/>
    </source>
</evidence>
<feature type="coiled-coil region" evidence="12">
    <location>
        <begin position="734"/>
        <end position="929"/>
    </location>
</feature>
<dbReference type="OrthoDB" id="3176171at2759"/>
<dbReference type="RefSeq" id="XP_013410613.1">
    <property type="nucleotide sequence ID" value="XM_013555159.1"/>
</dbReference>
<evidence type="ECO:0000256" key="10">
    <source>
        <dbReference type="ARBA" id="ARBA00023212"/>
    </source>
</evidence>
<feature type="coiled-coil region" evidence="12">
    <location>
        <begin position="1009"/>
        <end position="1107"/>
    </location>
</feature>
<dbReference type="GeneID" id="106173865"/>
<dbReference type="InterPro" id="IPR027640">
    <property type="entry name" value="Kinesin-like_fam"/>
</dbReference>
<dbReference type="GO" id="GO:0007018">
    <property type="term" value="P:microtubule-based movement"/>
    <property type="evidence" value="ECO:0007669"/>
    <property type="project" value="InterPro"/>
</dbReference>
<name>A0A1S3JJR6_LINAN</name>
<proteinExistence type="inferred from homology"/>
<keyword evidence="6 11" id="KW-0547">Nucleotide-binding</keyword>
<dbReference type="GO" id="GO:0005874">
    <property type="term" value="C:microtubule"/>
    <property type="evidence" value="ECO:0007669"/>
    <property type="project" value="UniProtKB-KW"/>
</dbReference>
<dbReference type="InParanoid" id="A0A1S3JJR6"/>
<feature type="compositionally biased region" description="Polar residues" evidence="13">
    <location>
        <begin position="1325"/>
        <end position="1334"/>
    </location>
</feature>
<dbReference type="PRINTS" id="PR00380">
    <property type="entry name" value="KINESINHEAVY"/>
</dbReference>
<sequence>MQDPEVNVKVAVRVRPLLPKEKLGGEQLCVKFPPGKNQLVVGKDRAFTFDHVFNPKISQDDVYQTCVDSLVKSCFEGYNATVFAYGQTGAGKTYTMGGGNSAMLSDDEVGIIPRAVHDMFKIKRSKPDTSFLVKVSYVEIYKEELRDLLDVDTASKDMHIREDESGNTVISGHREVVCATEDEVLYCLEHGSAARQTGSTQMNEQSSRSHSIFTVLIEQRWAEDLALTDRTSGRRDSGSSEMDENGEMVHYMSGKFHFVDLAGSERANRTGNVGDRFKESVHINSGLLALGNVISALGDTKKKVSHIPYRDSKITRMLKDSLGGNAQTLMICCISPAVCNFDETLNALKYANRAKHIRNKPVVNRDPQSLKFEEMQSEIKALKEELQRQRTTLMTGGADMEQAIQDAGQLRNLEDQLVKLQTECSHYRMIAEEAYRQLTDIQERDILSRSQQFKLRDWLDLMEEIKNRVPSTLNKEEWNDRTVKQLQKELKVCQDELKSDEQIFVEKNEELSEMSRKIEILESDLLEKNRELEDAEKIINEHKEVMVQQQMKIGELEQATRKRKVSIAVSEPDQDGDDTAPVSGRRAFSVPPHMLKAANAGTVTSLRPPSRNIRTSPAMFSVERVMQGFRARSQLLMNQLEEHDEVLHQGFSDNEEGDDGEESGKTNKVLGQTFKAVRSVRRSHTDDEKLSMKDNKGATITKTPKGSTPRLDKESSSLDVDKLRTSTVIHKKKLKETQAKVQANTQKIRDLSINIKLKEQLIKELVKTGKDAHLMNAQYAEKVKLLEKEKEQTRTELRELQKAFQELEVKEQNESAQINKVQSDYKKKMELTKTKLSALQKKQKETEKLANLTAQNDKKVEELELSVGKMKQQQENLTKKLKEEAERKAKLEKEVQKEQQKIKELEIKNEQQEKILKIKTEEIAAVQRKLRSGGPAVALDAAQEKLDEQRKWLDGEIEKVLEERRKMELLQGDLKKREEILAKKEAIVAEKSHLEMKKLRSSQVLTKDISTVVNKLETVEKKLEEKNREMSATPVEARPKLKDEIKSLQQAQERLRRQRAVLDDKLYDGAVISPQEERRLIELDEAIEALDAAIEYKNENIRCQEEELRRSQLFTQSEDNLLNKLKSLTSTETKSLLHKYFEKVIDLRESERKKELQISEMEMKTDEQERLLKELEFALQRSAMEMDIKLTQQQQDYEQKIQLLMKQLAERAGPDTQEARIQQLEKDLFYYKKTSRDLKKKLREVLAGHLEAEGGGGGDTADSVSNSLHTARENGSESHRSSKPGTPHTPHGIPASARGQHTHRESTPRSSRQPTPSRPSTGTSHNEVSSSRMSQLKGVEGSRQGTPVKISRRDLRPMSEAEVEMRRSNATQASVQDSLDTGKNPWS</sequence>
<evidence type="ECO:0000256" key="4">
    <source>
        <dbReference type="ARBA" id="ARBA00022701"/>
    </source>
</evidence>
<feature type="domain" description="Kinesin motor" evidence="14">
    <location>
        <begin position="7"/>
        <end position="357"/>
    </location>
</feature>
<feature type="compositionally biased region" description="Basic and acidic residues" evidence="13">
    <location>
        <begin position="1270"/>
        <end position="1280"/>
    </location>
</feature>
<dbReference type="FunFam" id="3.40.850.10:FF:000011">
    <property type="entry name" value="Kinesin family member 21A"/>
    <property type="match status" value="1"/>
</dbReference>
<gene>
    <name evidence="16" type="primary">LOC106173865</name>
</gene>
<dbReference type="PANTHER" id="PTHR47969">
    <property type="entry name" value="CHROMOSOME-ASSOCIATED KINESIN KIF4A-RELATED"/>
    <property type="match status" value="1"/>
</dbReference>
<evidence type="ECO:0000256" key="3">
    <source>
        <dbReference type="ARBA" id="ARBA00022574"/>
    </source>
</evidence>
<feature type="region of interest" description="Disordered" evidence="13">
    <location>
        <begin position="1251"/>
        <end position="1387"/>
    </location>
</feature>
<feature type="compositionally biased region" description="Polar residues" evidence="13">
    <location>
        <begin position="1368"/>
        <end position="1387"/>
    </location>
</feature>
<dbReference type="GO" id="GO:0005875">
    <property type="term" value="C:microtubule associated complex"/>
    <property type="evidence" value="ECO:0007669"/>
    <property type="project" value="TreeGrafter"/>
</dbReference>
<dbReference type="GO" id="GO:0007052">
    <property type="term" value="P:mitotic spindle organization"/>
    <property type="evidence" value="ECO:0007669"/>
    <property type="project" value="TreeGrafter"/>
</dbReference>
<keyword evidence="2" id="KW-0963">Cytoplasm</keyword>
<comment type="similarity">
    <text evidence="11">Belongs to the TRAFAC class myosin-kinesin ATPase superfamily. Kinesin family.</text>
</comment>
<evidence type="ECO:0000256" key="12">
    <source>
        <dbReference type="SAM" id="Coils"/>
    </source>
</evidence>
<evidence type="ECO:0000256" key="11">
    <source>
        <dbReference type="PROSITE-ProRule" id="PRU00283"/>
    </source>
</evidence>
<organism evidence="15 16">
    <name type="scientific">Lingula anatina</name>
    <name type="common">Brachiopod</name>
    <name type="synonym">Lingula unguis</name>
    <dbReference type="NCBI Taxonomy" id="7574"/>
    <lineage>
        <taxon>Eukaryota</taxon>
        <taxon>Metazoa</taxon>
        <taxon>Spiralia</taxon>
        <taxon>Lophotrochozoa</taxon>
        <taxon>Brachiopoda</taxon>
        <taxon>Linguliformea</taxon>
        <taxon>Lingulata</taxon>
        <taxon>Lingulida</taxon>
        <taxon>Linguloidea</taxon>
        <taxon>Lingulidae</taxon>
        <taxon>Lingula</taxon>
    </lineage>
</organism>
<evidence type="ECO:0000313" key="16">
    <source>
        <dbReference type="RefSeq" id="XP_013410613.1"/>
    </source>
</evidence>
<keyword evidence="5" id="KW-0677">Repeat</keyword>
<dbReference type="GO" id="GO:0008017">
    <property type="term" value="F:microtubule binding"/>
    <property type="evidence" value="ECO:0007669"/>
    <property type="project" value="InterPro"/>
</dbReference>
<evidence type="ECO:0000256" key="9">
    <source>
        <dbReference type="ARBA" id="ARBA00023175"/>
    </source>
</evidence>
<dbReference type="CDD" id="cd01372">
    <property type="entry name" value="KISc_KIF4"/>
    <property type="match status" value="1"/>
</dbReference>
<keyword evidence="15" id="KW-1185">Reference proteome</keyword>
<dbReference type="GO" id="GO:0005524">
    <property type="term" value="F:ATP binding"/>
    <property type="evidence" value="ECO:0007669"/>
    <property type="project" value="UniProtKB-UniRule"/>
</dbReference>
<evidence type="ECO:0000259" key="14">
    <source>
        <dbReference type="PROSITE" id="PS50067"/>
    </source>
</evidence>
<dbReference type="STRING" id="7574.A0A1S3JJR6"/>
<feature type="coiled-coil region" evidence="12">
    <location>
        <begin position="372"/>
        <end position="430"/>
    </location>
</feature>
<dbReference type="PROSITE" id="PS50067">
    <property type="entry name" value="KINESIN_MOTOR_2"/>
    <property type="match status" value="1"/>
</dbReference>
<keyword evidence="7 11" id="KW-0067">ATP-binding</keyword>
<keyword evidence="3" id="KW-0853">WD repeat</keyword>
<dbReference type="InterPro" id="IPR019821">
    <property type="entry name" value="Kinesin_motor_CS"/>
</dbReference>
<dbReference type="SUPFAM" id="SSF52540">
    <property type="entry name" value="P-loop containing nucleoside triphosphate hydrolases"/>
    <property type="match status" value="1"/>
</dbReference>
<evidence type="ECO:0000256" key="13">
    <source>
        <dbReference type="SAM" id="MobiDB-lite"/>
    </source>
</evidence>
<evidence type="ECO:0000256" key="5">
    <source>
        <dbReference type="ARBA" id="ARBA00022737"/>
    </source>
</evidence>
<feature type="binding site" evidence="11">
    <location>
        <begin position="86"/>
        <end position="93"/>
    </location>
    <ligand>
        <name>ATP</name>
        <dbReference type="ChEBI" id="CHEBI:30616"/>
    </ligand>
</feature>
<dbReference type="Pfam" id="PF00225">
    <property type="entry name" value="Kinesin"/>
    <property type="match status" value="1"/>
</dbReference>
<dbReference type="GO" id="GO:0003777">
    <property type="term" value="F:microtubule motor activity"/>
    <property type="evidence" value="ECO:0007669"/>
    <property type="project" value="InterPro"/>
</dbReference>
<dbReference type="KEGG" id="lak:106173865"/>
<keyword evidence="8 12" id="KW-0175">Coiled coil</keyword>
<dbReference type="Gene3D" id="3.40.850.10">
    <property type="entry name" value="Kinesin motor domain"/>
    <property type="match status" value="1"/>
</dbReference>
<feature type="compositionally biased region" description="Basic and acidic residues" evidence="13">
    <location>
        <begin position="683"/>
        <end position="696"/>
    </location>
</feature>
<keyword evidence="4" id="KW-0493">Microtubule</keyword>
<dbReference type="SMART" id="SM00129">
    <property type="entry name" value="KISc"/>
    <property type="match status" value="1"/>
</dbReference>
<feature type="compositionally biased region" description="Basic and acidic residues" evidence="13">
    <location>
        <begin position="1351"/>
        <end position="1367"/>
    </location>
</feature>
<dbReference type="Proteomes" id="UP000085678">
    <property type="component" value="Unplaced"/>
</dbReference>
<dbReference type="InterPro" id="IPR001752">
    <property type="entry name" value="Kinesin_motor_dom"/>
</dbReference>
<dbReference type="InterPro" id="IPR027417">
    <property type="entry name" value="P-loop_NTPase"/>
</dbReference>
<evidence type="ECO:0000313" key="15">
    <source>
        <dbReference type="Proteomes" id="UP000085678"/>
    </source>
</evidence>
<dbReference type="InterPro" id="IPR036961">
    <property type="entry name" value="Kinesin_motor_dom_sf"/>
</dbReference>
<feature type="coiled-coil region" evidence="12">
    <location>
        <begin position="483"/>
        <end position="559"/>
    </location>
</feature>
<evidence type="ECO:0000256" key="6">
    <source>
        <dbReference type="ARBA" id="ARBA00022741"/>
    </source>
</evidence>
<dbReference type="PANTHER" id="PTHR47969:SF25">
    <property type="entry name" value="KINESIN MOTOR DOMAIN-CONTAINING PROTEIN"/>
    <property type="match status" value="1"/>
</dbReference>
<accession>A0A1S3JJR6</accession>
<evidence type="ECO:0000256" key="2">
    <source>
        <dbReference type="ARBA" id="ARBA00022490"/>
    </source>
</evidence>
<protein>
    <submittedName>
        <fullName evidence="16">Kinesin-like protein KIF27 isoform X1</fullName>
    </submittedName>
</protein>
<reference evidence="16" key="1">
    <citation type="submission" date="2025-08" db="UniProtKB">
        <authorList>
            <consortium name="RefSeq"/>
        </authorList>
    </citation>
    <scope>IDENTIFICATION</scope>
    <source>
        <tissue evidence="16">Gonads</tissue>
    </source>
</reference>
<feature type="region of interest" description="Disordered" evidence="13">
    <location>
        <begin position="681"/>
        <end position="716"/>
    </location>
</feature>
<evidence type="ECO:0000256" key="1">
    <source>
        <dbReference type="ARBA" id="ARBA00004245"/>
    </source>
</evidence>
<dbReference type="PROSITE" id="PS00411">
    <property type="entry name" value="KINESIN_MOTOR_1"/>
    <property type="match status" value="1"/>
</dbReference>
<evidence type="ECO:0000256" key="7">
    <source>
        <dbReference type="ARBA" id="ARBA00022840"/>
    </source>
</evidence>
<dbReference type="GO" id="GO:0051231">
    <property type="term" value="P:spindle elongation"/>
    <property type="evidence" value="ECO:0007669"/>
    <property type="project" value="TreeGrafter"/>
</dbReference>
<feature type="compositionally biased region" description="Low complexity" evidence="13">
    <location>
        <begin position="1308"/>
        <end position="1324"/>
    </location>
</feature>
<dbReference type="Pfam" id="PF25764">
    <property type="entry name" value="KIF21A_4th"/>
    <property type="match status" value="1"/>
</dbReference>